<gene>
    <name evidence="4" type="ORF">S03H2_52394</name>
</gene>
<dbReference type="InterPro" id="IPR001537">
    <property type="entry name" value="SpoU_MeTrfase"/>
</dbReference>
<dbReference type="InterPro" id="IPR029026">
    <property type="entry name" value="tRNA_m1G_MTases_N"/>
</dbReference>
<dbReference type="GO" id="GO:0008173">
    <property type="term" value="F:RNA methyltransferase activity"/>
    <property type="evidence" value="ECO:0007669"/>
    <property type="project" value="InterPro"/>
</dbReference>
<name>X1J774_9ZZZZ</name>
<evidence type="ECO:0000256" key="1">
    <source>
        <dbReference type="ARBA" id="ARBA00022603"/>
    </source>
</evidence>
<dbReference type="SUPFAM" id="SSF75217">
    <property type="entry name" value="alpha/beta knot"/>
    <property type="match status" value="1"/>
</dbReference>
<dbReference type="Gene3D" id="3.40.1280.10">
    <property type="match status" value="1"/>
</dbReference>
<proteinExistence type="predicted"/>
<accession>X1J774</accession>
<evidence type="ECO:0000259" key="3">
    <source>
        <dbReference type="Pfam" id="PF00588"/>
    </source>
</evidence>
<dbReference type="EMBL" id="BARU01033280">
    <property type="protein sequence ID" value="GAH65603.1"/>
    <property type="molecule type" value="Genomic_DNA"/>
</dbReference>
<dbReference type="AlphaFoldDB" id="X1J774"/>
<dbReference type="GO" id="GO:0003723">
    <property type="term" value="F:RNA binding"/>
    <property type="evidence" value="ECO:0007669"/>
    <property type="project" value="InterPro"/>
</dbReference>
<feature type="domain" description="tRNA/rRNA methyltransferase SpoU type" evidence="3">
    <location>
        <begin position="2"/>
        <end position="117"/>
    </location>
</feature>
<reference evidence="4" key="1">
    <citation type="journal article" date="2014" name="Front. Microbiol.">
        <title>High frequency of phylogenetically diverse reductive dehalogenase-homologous genes in deep subseafloor sedimentary metagenomes.</title>
        <authorList>
            <person name="Kawai M."/>
            <person name="Futagami T."/>
            <person name="Toyoda A."/>
            <person name="Takaki Y."/>
            <person name="Nishi S."/>
            <person name="Hori S."/>
            <person name="Arai W."/>
            <person name="Tsubouchi T."/>
            <person name="Morono Y."/>
            <person name="Uchiyama I."/>
            <person name="Ito T."/>
            <person name="Fujiyama A."/>
            <person name="Inagaki F."/>
            <person name="Takami H."/>
        </authorList>
    </citation>
    <scope>NUCLEOTIDE SEQUENCE</scope>
    <source>
        <strain evidence="4">Expedition CK06-06</strain>
    </source>
</reference>
<evidence type="ECO:0000313" key="4">
    <source>
        <dbReference type="EMBL" id="GAH65603.1"/>
    </source>
</evidence>
<dbReference type="GO" id="GO:0006396">
    <property type="term" value="P:RNA processing"/>
    <property type="evidence" value="ECO:0007669"/>
    <property type="project" value="InterPro"/>
</dbReference>
<keyword evidence="2" id="KW-0808">Transferase</keyword>
<organism evidence="4">
    <name type="scientific">marine sediment metagenome</name>
    <dbReference type="NCBI Taxonomy" id="412755"/>
    <lineage>
        <taxon>unclassified sequences</taxon>
        <taxon>metagenomes</taxon>
        <taxon>ecological metagenomes</taxon>
    </lineage>
</organism>
<comment type="caution">
    <text evidence="4">The sequence shown here is derived from an EMBL/GenBank/DDBJ whole genome shotgun (WGS) entry which is preliminary data.</text>
</comment>
<keyword evidence="1" id="KW-0489">Methyltransferase</keyword>
<dbReference type="InterPro" id="IPR029028">
    <property type="entry name" value="Alpha/beta_knot_MTases"/>
</dbReference>
<dbReference type="GO" id="GO:0032259">
    <property type="term" value="P:methylation"/>
    <property type="evidence" value="ECO:0007669"/>
    <property type="project" value="UniProtKB-KW"/>
</dbReference>
<feature type="non-terminal residue" evidence="4">
    <location>
        <position position="1"/>
    </location>
</feature>
<evidence type="ECO:0000256" key="2">
    <source>
        <dbReference type="ARBA" id="ARBA00022679"/>
    </source>
</evidence>
<dbReference type="Pfam" id="PF00588">
    <property type="entry name" value="SpoU_methylase"/>
    <property type="match status" value="1"/>
</dbReference>
<protein>
    <recommendedName>
        <fullName evidence="3">tRNA/rRNA methyltransferase SpoU type domain-containing protein</fullName>
    </recommendedName>
</protein>
<sequence>LGFDKVYLVELAMGKPPKMNARKIELDKPPHDMFVLLNMEEFMEKIVPKYNVVSMELTDDAVNLSEFKWPDNPLIVLGPENGDIPNEILERGYQVKVPMRGVANCFNVGCAASIAMWDYCSKVKNNG</sequence>